<dbReference type="Proteomes" id="UP000624703">
    <property type="component" value="Unassembled WGS sequence"/>
</dbReference>
<dbReference type="PANTHER" id="PTHR12526">
    <property type="entry name" value="GLYCOSYLTRANSFERASE"/>
    <property type="match status" value="1"/>
</dbReference>
<organism evidence="3 4">
    <name type="scientific">Persicirhabdus sediminis</name>
    <dbReference type="NCBI Taxonomy" id="454144"/>
    <lineage>
        <taxon>Bacteria</taxon>
        <taxon>Pseudomonadati</taxon>
        <taxon>Verrucomicrobiota</taxon>
        <taxon>Verrucomicrobiia</taxon>
        <taxon>Verrucomicrobiales</taxon>
        <taxon>Verrucomicrobiaceae</taxon>
        <taxon>Persicirhabdus</taxon>
    </lineage>
</organism>
<name>A0A8J7SIE2_9BACT</name>
<dbReference type="AlphaFoldDB" id="A0A8J7SIE2"/>
<dbReference type="GO" id="GO:0016757">
    <property type="term" value="F:glycosyltransferase activity"/>
    <property type="evidence" value="ECO:0007669"/>
    <property type="project" value="InterPro"/>
</dbReference>
<dbReference type="EMBL" id="JAENIM010000022">
    <property type="protein sequence ID" value="MBK1790529.1"/>
    <property type="molecule type" value="Genomic_DNA"/>
</dbReference>
<dbReference type="Pfam" id="PF13439">
    <property type="entry name" value="Glyco_transf_4"/>
    <property type="match status" value="1"/>
</dbReference>
<protein>
    <submittedName>
        <fullName evidence="3">Glycosyltransferase</fullName>
    </submittedName>
</protein>
<dbReference type="SUPFAM" id="SSF53756">
    <property type="entry name" value="UDP-Glycosyltransferase/glycogen phosphorylase"/>
    <property type="match status" value="1"/>
</dbReference>
<dbReference type="InterPro" id="IPR001296">
    <property type="entry name" value="Glyco_trans_1"/>
</dbReference>
<dbReference type="PANTHER" id="PTHR12526:SF638">
    <property type="entry name" value="SPORE COAT PROTEIN SA"/>
    <property type="match status" value="1"/>
</dbReference>
<evidence type="ECO:0000313" key="3">
    <source>
        <dbReference type="EMBL" id="MBK1790529.1"/>
    </source>
</evidence>
<gene>
    <name evidence="3" type="ORF">JIN82_05080</name>
</gene>
<evidence type="ECO:0000259" key="2">
    <source>
        <dbReference type="Pfam" id="PF13439"/>
    </source>
</evidence>
<accession>A0A8J7SIE2</accession>
<proteinExistence type="predicted"/>
<reference evidence="3" key="1">
    <citation type="submission" date="2021-01" db="EMBL/GenBank/DDBJ databases">
        <title>Modified the classification status of verrucomicrobia.</title>
        <authorList>
            <person name="Feng X."/>
        </authorList>
    </citation>
    <scope>NUCLEOTIDE SEQUENCE</scope>
    <source>
        <strain evidence="3">_KCTC 22039</strain>
    </source>
</reference>
<keyword evidence="4" id="KW-1185">Reference proteome</keyword>
<feature type="domain" description="Glycosyl transferase family 1" evidence="1">
    <location>
        <begin position="172"/>
        <end position="310"/>
    </location>
</feature>
<evidence type="ECO:0000313" key="4">
    <source>
        <dbReference type="Proteomes" id="UP000624703"/>
    </source>
</evidence>
<comment type="caution">
    <text evidence="3">The sequence shown here is derived from an EMBL/GenBank/DDBJ whole genome shotgun (WGS) entry which is preliminary data.</text>
</comment>
<evidence type="ECO:0000259" key="1">
    <source>
        <dbReference type="Pfam" id="PF00534"/>
    </source>
</evidence>
<sequence length="345" mass="38324">MPSITFMSGRKILLTHGSDQGFGGIERHVVELAESLTDRYQVAVMVDQRQFHHFSEKITCLPVEMTRSRSHPGLLWDAHKQIRTFQPDIVHAHGGKAAAIVKTIKLIKPSLKTIVTVHGYKKDTRCYNGHQAVIAVSKRVASMLSCPAEQITVITNGIQPQPTLQTGPDFPEKTHPFTFLTIGRLAPVKGYDILLDAFKGIDAKLWLVGDGPEEAKLKQQAAQLGIEDQVWFAGRRDDIGYLIENTDCCLLSSRREGCPYVLGEALLANKPVVSTDVGNCAEILPASWICETENPAALHELMKKAASQPDLLFANQQEVFQLAKQSYSLEHMTKQVEKLYQKVLS</sequence>
<dbReference type="RefSeq" id="WP_200310563.1">
    <property type="nucleotide sequence ID" value="NZ_JAENIM010000022.1"/>
</dbReference>
<feature type="domain" description="Glycosyltransferase subfamily 4-like N-terminal" evidence="2">
    <location>
        <begin position="22"/>
        <end position="160"/>
    </location>
</feature>
<dbReference type="Pfam" id="PF00534">
    <property type="entry name" value="Glycos_transf_1"/>
    <property type="match status" value="1"/>
</dbReference>
<dbReference type="CDD" id="cd03811">
    <property type="entry name" value="GT4_GT28_WabH-like"/>
    <property type="match status" value="1"/>
</dbReference>
<dbReference type="InterPro" id="IPR028098">
    <property type="entry name" value="Glyco_trans_4-like_N"/>
</dbReference>
<dbReference type="Gene3D" id="3.40.50.2000">
    <property type="entry name" value="Glycogen Phosphorylase B"/>
    <property type="match status" value="2"/>
</dbReference>